<dbReference type="KEGG" id="lsw:GTO87_08745"/>
<dbReference type="PROSITE" id="PS51186">
    <property type="entry name" value="GNAT"/>
    <property type="match status" value="1"/>
</dbReference>
<dbReference type="Gene3D" id="3.40.630.30">
    <property type="match status" value="1"/>
</dbReference>
<dbReference type="SUPFAM" id="SSF55729">
    <property type="entry name" value="Acyl-CoA N-acyltransferases (Nat)"/>
    <property type="match status" value="1"/>
</dbReference>
<dbReference type="GO" id="GO:0016747">
    <property type="term" value="F:acyltransferase activity, transferring groups other than amino-acyl groups"/>
    <property type="evidence" value="ECO:0007669"/>
    <property type="project" value="InterPro"/>
</dbReference>
<accession>A0A7H9ELR2</accession>
<dbReference type="RefSeq" id="WP_180848821.1">
    <property type="nucleotide sequence ID" value="NZ_CP047418.1"/>
</dbReference>
<dbReference type="GeneID" id="89600418"/>
<name>A0A7H9ELR2_9LACO</name>
<dbReference type="Proteomes" id="UP000510886">
    <property type="component" value="Chromosome"/>
</dbReference>
<evidence type="ECO:0000313" key="2">
    <source>
        <dbReference type="EMBL" id="QLL78663.1"/>
    </source>
</evidence>
<evidence type="ECO:0000259" key="1">
    <source>
        <dbReference type="PROSITE" id="PS51186"/>
    </source>
</evidence>
<dbReference type="Pfam" id="PF00583">
    <property type="entry name" value="Acetyltransf_1"/>
    <property type="match status" value="1"/>
</dbReference>
<dbReference type="EMBL" id="CP047418">
    <property type="protein sequence ID" value="QLL78663.1"/>
    <property type="molecule type" value="Genomic_DNA"/>
</dbReference>
<reference evidence="2 3" key="1">
    <citation type="submission" date="2020-01" db="EMBL/GenBank/DDBJ databases">
        <title>Complete and circular genome sequences of six lactobacillus isolates from horses.</title>
        <authorList>
            <person name="Hassan H.M."/>
        </authorList>
    </citation>
    <scope>NUCLEOTIDE SEQUENCE [LARGE SCALE GENOMIC DNA]</scope>
    <source>
        <strain evidence="2 3">1A</strain>
    </source>
</reference>
<dbReference type="AlphaFoldDB" id="A0A7H9ELR2"/>
<dbReference type="CDD" id="cd04301">
    <property type="entry name" value="NAT_SF"/>
    <property type="match status" value="1"/>
</dbReference>
<evidence type="ECO:0000313" key="3">
    <source>
        <dbReference type="Proteomes" id="UP000510886"/>
    </source>
</evidence>
<dbReference type="InterPro" id="IPR000182">
    <property type="entry name" value="GNAT_dom"/>
</dbReference>
<dbReference type="InterPro" id="IPR016181">
    <property type="entry name" value="Acyl_CoA_acyltransferase"/>
</dbReference>
<gene>
    <name evidence="2" type="ORF">GTO87_08745</name>
</gene>
<sequence length="173" mass="19327">MANIYTRPAQMNDLPMIMKIIAGAKEFLKASGSPQWQTGYPATSDIELDIKNSHAYVLLVAGQVVGYAAVVIGNEPTYHTITKGSWANTADPYATIHRMAISQDFRGQHLSHFFMTNIITLMASQGITNIRLDTYRLNQPVQKIAAKFDFSQRGEILVDDPLDPRRIAFELNL</sequence>
<proteinExistence type="predicted"/>
<organism evidence="2 3">
    <name type="scientific">Ligilactobacillus saerimneri</name>
    <dbReference type="NCBI Taxonomy" id="228229"/>
    <lineage>
        <taxon>Bacteria</taxon>
        <taxon>Bacillati</taxon>
        <taxon>Bacillota</taxon>
        <taxon>Bacilli</taxon>
        <taxon>Lactobacillales</taxon>
        <taxon>Lactobacillaceae</taxon>
        <taxon>Ligilactobacillus</taxon>
    </lineage>
</organism>
<keyword evidence="2" id="KW-0808">Transferase</keyword>
<feature type="domain" description="N-acetyltransferase" evidence="1">
    <location>
        <begin position="4"/>
        <end position="173"/>
    </location>
</feature>
<protein>
    <submittedName>
        <fullName evidence="2">GNAT family N-acetyltransferase</fullName>
    </submittedName>
</protein>